<gene>
    <name evidence="2" type="ORF">PSEUBRA_SCAF1g00252</name>
</gene>
<dbReference type="eggNOG" id="ENOG502RDTV">
    <property type="taxonomic scope" value="Eukaryota"/>
</dbReference>
<organism evidence="2 3">
    <name type="scientific">Kalmanozyma brasiliensis (strain GHG001)</name>
    <name type="common">Yeast</name>
    <name type="synonym">Pseudozyma brasiliensis</name>
    <dbReference type="NCBI Taxonomy" id="1365824"/>
    <lineage>
        <taxon>Eukaryota</taxon>
        <taxon>Fungi</taxon>
        <taxon>Dikarya</taxon>
        <taxon>Basidiomycota</taxon>
        <taxon>Ustilaginomycotina</taxon>
        <taxon>Ustilaginomycetes</taxon>
        <taxon>Ustilaginales</taxon>
        <taxon>Ustilaginaceae</taxon>
        <taxon>Kalmanozyma</taxon>
    </lineage>
</organism>
<feature type="compositionally biased region" description="Polar residues" evidence="1">
    <location>
        <begin position="21"/>
        <end position="30"/>
    </location>
</feature>
<dbReference type="OrthoDB" id="2552560at2759"/>
<proteinExistence type="predicted"/>
<protein>
    <submittedName>
        <fullName evidence="2">Uncharacterized protein</fullName>
    </submittedName>
</protein>
<feature type="region of interest" description="Disordered" evidence="1">
    <location>
        <begin position="1"/>
        <end position="36"/>
    </location>
</feature>
<evidence type="ECO:0000256" key="1">
    <source>
        <dbReference type="SAM" id="MobiDB-lite"/>
    </source>
</evidence>
<accession>V5F0H5</accession>
<dbReference type="EMBL" id="KI545851">
    <property type="protein sequence ID" value="EST09803.1"/>
    <property type="molecule type" value="Genomic_DNA"/>
</dbReference>
<dbReference type="AlphaFoldDB" id="V5F0H5"/>
<dbReference type="Proteomes" id="UP000019377">
    <property type="component" value="Unassembled WGS sequence"/>
</dbReference>
<dbReference type="GeneID" id="27418443"/>
<dbReference type="OMA" id="MLRTMVP"/>
<dbReference type="HOGENOM" id="CLU_042192_0_0_1"/>
<evidence type="ECO:0000313" key="3">
    <source>
        <dbReference type="Proteomes" id="UP000019377"/>
    </source>
</evidence>
<evidence type="ECO:0000313" key="2">
    <source>
        <dbReference type="EMBL" id="EST09803.1"/>
    </source>
</evidence>
<name>V5F0H5_KALBG</name>
<reference evidence="3" key="1">
    <citation type="journal article" date="2013" name="Genome Announc.">
        <title>Draft genome sequence of Pseudozyma brasiliensis sp. nov. strain GHG001, a high producer of endo-1,4-xylanase isolated from an insect pest of sugarcane.</title>
        <authorList>
            <person name="Oliveira J.V.D.C."/>
            <person name="dos Santos R.A.C."/>
            <person name="Borges T.A."/>
            <person name="Riano-Pachon D.M."/>
            <person name="Goldman G.H."/>
        </authorList>
    </citation>
    <scope>NUCLEOTIDE SEQUENCE [LARGE SCALE GENOMIC DNA]</scope>
    <source>
        <strain evidence="3">GHG001</strain>
    </source>
</reference>
<sequence length="445" mass="48738">MSSTPTSTPSRRRAAPETPGSARSTTSTAGDRTTLLDRTEELDLAIHDLRRQISAERSRRHRPSTSLTLSFLDPTLTASSIKATLLEKLRSMDDDALTSLLTASTSALGRFVGGEVGEVLGEMVPSKTVGVEGVGSASEMDRRLGSSEAKEAWVQIRQQRLASLLSHLSTFTLLEIDTLTTTSPSRDTRRIRLNGNVARLYPLDLSFDVVDSGPSPQVQKLTAKLPPWLVSALDNPHKQYTKALKRNDLPCLLLMLRTMVPLAALRRNLFVWLMQTYTALARDHVRSWETEYRVDFTPYHPGASSGTGRNRKGMDEILGRSLLDPIAAERFTLTNARGALLTAKFAIRWNRFGHAYPVVSAVPDVPRDMVGGSETFLRGFEEETLHLLRVAIDSNGLIGLPDQDDEEELGEGVGRWGVGAALAAVIKAFFRLDEGAAGESESGDE</sequence>
<dbReference type="RefSeq" id="XP_016294792.1">
    <property type="nucleotide sequence ID" value="XM_016435814.1"/>
</dbReference>
<keyword evidence="3" id="KW-1185">Reference proteome</keyword>